<reference evidence="2" key="1">
    <citation type="submission" date="2019-08" db="EMBL/GenBank/DDBJ databases">
        <authorList>
            <person name="Kucharzyk K."/>
            <person name="Murdoch R.W."/>
            <person name="Higgins S."/>
            <person name="Loffler F."/>
        </authorList>
    </citation>
    <scope>NUCLEOTIDE SEQUENCE</scope>
</reference>
<sequence length="100" mass="11257">MQHAHRFLRRQKQRNATVTDRAVGVRSASVGQGRAERRNANVLRGNQRGRPLRHAGLHRGRRAIGCRGFGLRSVCLPLFNRCRSVGGRNVRDDVHIITAL</sequence>
<dbReference type="AlphaFoldDB" id="A0A645DIS3"/>
<accession>A0A645DIS3</accession>
<feature type="region of interest" description="Disordered" evidence="1">
    <location>
        <begin position="1"/>
        <end position="36"/>
    </location>
</feature>
<protein>
    <submittedName>
        <fullName evidence="2">Uncharacterized protein</fullName>
    </submittedName>
</protein>
<name>A0A645DIS3_9ZZZZ</name>
<feature type="compositionally biased region" description="Basic residues" evidence="1">
    <location>
        <begin position="1"/>
        <end position="13"/>
    </location>
</feature>
<evidence type="ECO:0000256" key="1">
    <source>
        <dbReference type="SAM" id="MobiDB-lite"/>
    </source>
</evidence>
<proteinExistence type="predicted"/>
<gene>
    <name evidence="2" type="ORF">SDC9_136314</name>
</gene>
<dbReference type="EMBL" id="VSSQ01036674">
    <property type="protein sequence ID" value="MPM89206.1"/>
    <property type="molecule type" value="Genomic_DNA"/>
</dbReference>
<organism evidence="2">
    <name type="scientific">bioreactor metagenome</name>
    <dbReference type="NCBI Taxonomy" id="1076179"/>
    <lineage>
        <taxon>unclassified sequences</taxon>
        <taxon>metagenomes</taxon>
        <taxon>ecological metagenomes</taxon>
    </lineage>
</organism>
<comment type="caution">
    <text evidence="2">The sequence shown here is derived from an EMBL/GenBank/DDBJ whole genome shotgun (WGS) entry which is preliminary data.</text>
</comment>
<evidence type="ECO:0000313" key="2">
    <source>
        <dbReference type="EMBL" id="MPM89206.1"/>
    </source>
</evidence>